<dbReference type="InParanoid" id="Q23U12"/>
<gene>
    <name evidence="2" type="ORF">TTHERM_01197160</name>
</gene>
<feature type="transmembrane region" description="Helical" evidence="1">
    <location>
        <begin position="331"/>
        <end position="352"/>
    </location>
</feature>
<evidence type="ECO:0000256" key="1">
    <source>
        <dbReference type="SAM" id="Phobius"/>
    </source>
</evidence>
<dbReference type="KEGG" id="tet:TTHERM_01197160"/>
<dbReference type="HOGENOM" id="CLU_697352_0_0_1"/>
<dbReference type="SUPFAM" id="SSF52540">
    <property type="entry name" value="P-loop containing nucleoside triphosphate hydrolases"/>
    <property type="match status" value="1"/>
</dbReference>
<reference evidence="3" key="1">
    <citation type="journal article" date="2006" name="PLoS Biol.">
        <title>Macronuclear genome sequence of the ciliate Tetrahymena thermophila, a model eukaryote.</title>
        <authorList>
            <person name="Eisen J.A."/>
            <person name="Coyne R.S."/>
            <person name="Wu M."/>
            <person name="Wu D."/>
            <person name="Thiagarajan M."/>
            <person name="Wortman J.R."/>
            <person name="Badger J.H."/>
            <person name="Ren Q."/>
            <person name="Amedeo P."/>
            <person name="Jones K.M."/>
            <person name="Tallon L.J."/>
            <person name="Delcher A.L."/>
            <person name="Salzberg S.L."/>
            <person name="Silva J.C."/>
            <person name="Haas B.J."/>
            <person name="Majoros W.H."/>
            <person name="Farzad M."/>
            <person name="Carlton J.M."/>
            <person name="Smith R.K. Jr."/>
            <person name="Garg J."/>
            <person name="Pearlman R.E."/>
            <person name="Karrer K.M."/>
            <person name="Sun L."/>
            <person name="Manning G."/>
            <person name="Elde N.C."/>
            <person name="Turkewitz A.P."/>
            <person name="Asai D.J."/>
            <person name="Wilkes D.E."/>
            <person name="Wang Y."/>
            <person name="Cai H."/>
            <person name="Collins K."/>
            <person name="Stewart B.A."/>
            <person name="Lee S.R."/>
            <person name="Wilamowska K."/>
            <person name="Weinberg Z."/>
            <person name="Ruzzo W.L."/>
            <person name="Wloga D."/>
            <person name="Gaertig J."/>
            <person name="Frankel J."/>
            <person name="Tsao C.-C."/>
            <person name="Gorovsky M.A."/>
            <person name="Keeling P.J."/>
            <person name="Waller R.F."/>
            <person name="Patron N.J."/>
            <person name="Cherry J.M."/>
            <person name="Stover N.A."/>
            <person name="Krieger C.J."/>
            <person name="del Toro C."/>
            <person name="Ryder H.F."/>
            <person name="Williamson S.C."/>
            <person name="Barbeau R.A."/>
            <person name="Hamilton E.P."/>
            <person name="Orias E."/>
        </authorList>
    </citation>
    <scope>NUCLEOTIDE SEQUENCE [LARGE SCALE GENOMIC DNA]</scope>
    <source>
        <strain evidence="3">SB210</strain>
    </source>
</reference>
<sequence>MKLLKSFLSRFRFFQNSTYNQQNQGPLAYLRSKIQAISFIPGRQNANFRLIAPSNEEKLGLPQNNNNQNIPQIGSFIHLSSLSQMNSTSIQNQDFHNFKSTLEKTNYQLLFKGAPPLNLKVLEKWSDLPIVASVKNLLTKSFGENLSPLEKVVLPSILSGENHVIQHLADRATNMMFLIPAIMFLLQIDPVEEEQNQIKVLILAKDEQSVQSVNEDITQLKSIFSQGYNLHHLQQQVVVDTPKNILSQLKENKINLKFVKYFVVNDLTAMYEQGYESDIIAVNSYTSAEKQTVIVSEKLRNDYLVIDNLMANFKFYIYVLTQYAQVVLEDYAFKASLWTILMLLLIICYLTYKIQSNPDKKKEK</sequence>
<dbReference type="GeneID" id="7824784"/>
<evidence type="ECO:0000313" key="2">
    <source>
        <dbReference type="EMBL" id="EAS00037.2"/>
    </source>
</evidence>
<proteinExistence type="predicted"/>
<keyword evidence="1 2" id="KW-0812">Transmembrane</keyword>
<dbReference type="STRING" id="312017.Q23U12"/>
<dbReference type="AlphaFoldDB" id="Q23U12"/>
<protein>
    <submittedName>
        <fullName evidence="2">Transmembrane protein, putative</fullName>
    </submittedName>
</protein>
<accession>Q23U12</accession>
<dbReference type="Gene3D" id="3.40.50.300">
    <property type="entry name" value="P-loop containing nucleotide triphosphate hydrolases"/>
    <property type="match status" value="1"/>
</dbReference>
<name>Q23U12_TETTS</name>
<organism evidence="2 3">
    <name type="scientific">Tetrahymena thermophila (strain SB210)</name>
    <dbReference type="NCBI Taxonomy" id="312017"/>
    <lineage>
        <taxon>Eukaryota</taxon>
        <taxon>Sar</taxon>
        <taxon>Alveolata</taxon>
        <taxon>Ciliophora</taxon>
        <taxon>Intramacronucleata</taxon>
        <taxon>Oligohymenophorea</taxon>
        <taxon>Hymenostomatida</taxon>
        <taxon>Tetrahymenina</taxon>
        <taxon>Tetrahymenidae</taxon>
        <taxon>Tetrahymena</taxon>
    </lineage>
</organism>
<dbReference type="InterPro" id="IPR027417">
    <property type="entry name" value="P-loop_NTPase"/>
</dbReference>
<dbReference type="PANTHER" id="PTHR47958">
    <property type="entry name" value="ATP-DEPENDENT RNA HELICASE DBP3"/>
    <property type="match status" value="1"/>
</dbReference>
<dbReference type="Proteomes" id="UP000009168">
    <property type="component" value="Unassembled WGS sequence"/>
</dbReference>
<dbReference type="EMBL" id="GG662631">
    <property type="protein sequence ID" value="EAS00037.2"/>
    <property type="molecule type" value="Genomic_DNA"/>
</dbReference>
<evidence type="ECO:0000313" key="3">
    <source>
        <dbReference type="Proteomes" id="UP000009168"/>
    </source>
</evidence>
<keyword evidence="1" id="KW-0472">Membrane</keyword>
<keyword evidence="3" id="KW-1185">Reference proteome</keyword>
<keyword evidence="1" id="KW-1133">Transmembrane helix</keyword>
<dbReference type="RefSeq" id="XP_001020283.2">
    <property type="nucleotide sequence ID" value="XM_001020283.3"/>
</dbReference>